<sequence length="168" mass="18283">MVYVPAFNVAPPSWLAVHKDPESPESRLLFDTYCVSADLWDSPLSILLKAFGNLLPARTRDAHLAHVESTRAAPCRPKRLLATHAARCPLSLGRQPGFTSRRSVLHSYRIGAAPSSPLPVQKAGRLPTRAAARTTSRSFLKKCFYPNVCSSPSRSSPADSPDGYSAQL</sequence>
<reference evidence="2" key="1">
    <citation type="submission" date="2023-06" db="EMBL/GenBank/DDBJ databases">
        <title>Genome-scale phylogeny and comparative genomics of the fungal order Sordariales.</title>
        <authorList>
            <consortium name="Lawrence Berkeley National Laboratory"/>
            <person name="Hensen N."/>
            <person name="Bonometti L."/>
            <person name="Westerberg I."/>
            <person name="Brannstrom I.O."/>
            <person name="Guillou S."/>
            <person name="Cros-Aarteil S."/>
            <person name="Calhoun S."/>
            <person name="Haridas S."/>
            <person name="Kuo A."/>
            <person name="Mondo S."/>
            <person name="Pangilinan J."/>
            <person name="Riley R."/>
            <person name="Labutti K."/>
            <person name="Andreopoulos B."/>
            <person name="Lipzen A."/>
            <person name="Chen C."/>
            <person name="Yanf M."/>
            <person name="Daum C."/>
            <person name="Ng V."/>
            <person name="Clum A."/>
            <person name="Steindorff A."/>
            <person name="Ohm R."/>
            <person name="Martin F."/>
            <person name="Silar P."/>
            <person name="Natvig D."/>
            <person name="Lalanne C."/>
            <person name="Gautier V."/>
            <person name="Ament-Velasquez S.L."/>
            <person name="Kruys A."/>
            <person name="Hutchinson M.I."/>
            <person name="Powell A.J."/>
            <person name="Barry K."/>
            <person name="Miller A.N."/>
            <person name="Grigoriev I.V."/>
            <person name="Debuchy R."/>
            <person name="Gladieux P."/>
            <person name="Thoren M.H."/>
            <person name="Johannesson H."/>
        </authorList>
    </citation>
    <scope>NUCLEOTIDE SEQUENCE</scope>
    <source>
        <strain evidence="2">CBS 606.72</strain>
    </source>
</reference>
<evidence type="ECO:0000313" key="3">
    <source>
        <dbReference type="Proteomes" id="UP001175000"/>
    </source>
</evidence>
<organism evidence="2 3">
    <name type="scientific">Immersiella caudata</name>
    <dbReference type="NCBI Taxonomy" id="314043"/>
    <lineage>
        <taxon>Eukaryota</taxon>
        <taxon>Fungi</taxon>
        <taxon>Dikarya</taxon>
        <taxon>Ascomycota</taxon>
        <taxon>Pezizomycotina</taxon>
        <taxon>Sordariomycetes</taxon>
        <taxon>Sordariomycetidae</taxon>
        <taxon>Sordariales</taxon>
        <taxon>Lasiosphaeriaceae</taxon>
        <taxon>Immersiella</taxon>
    </lineage>
</organism>
<dbReference type="Proteomes" id="UP001175000">
    <property type="component" value="Unassembled WGS sequence"/>
</dbReference>
<feature type="region of interest" description="Disordered" evidence="1">
    <location>
        <begin position="149"/>
        <end position="168"/>
    </location>
</feature>
<feature type="compositionally biased region" description="Low complexity" evidence="1">
    <location>
        <begin position="150"/>
        <end position="162"/>
    </location>
</feature>
<keyword evidence="3" id="KW-1185">Reference proteome</keyword>
<evidence type="ECO:0000256" key="1">
    <source>
        <dbReference type="SAM" id="MobiDB-lite"/>
    </source>
</evidence>
<gene>
    <name evidence="2" type="ORF">B0T14DRAFT_250129</name>
</gene>
<accession>A0AA40BWU1</accession>
<proteinExistence type="predicted"/>
<dbReference type="EMBL" id="JAULSU010000005">
    <property type="protein sequence ID" value="KAK0616613.1"/>
    <property type="molecule type" value="Genomic_DNA"/>
</dbReference>
<comment type="caution">
    <text evidence="2">The sequence shown here is derived from an EMBL/GenBank/DDBJ whole genome shotgun (WGS) entry which is preliminary data.</text>
</comment>
<evidence type="ECO:0000313" key="2">
    <source>
        <dbReference type="EMBL" id="KAK0616613.1"/>
    </source>
</evidence>
<name>A0AA40BWU1_9PEZI</name>
<protein>
    <submittedName>
        <fullName evidence="2">Uncharacterized protein</fullName>
    </submittedName>
</protein>
<dbReference type="AlphaFoldDB" id="A0AA40BWU1"/>